<gene>
    <name evidence="2" type="ORF">KVV02_006977</name>
</gene>
<dbReference type="GO" id="GO:0019005">
    <property type="term" value="C:SCF ubiquitin ligase complex"/>
    <property type="evidence" value="ECO:0007669"/>
    <property type="project" value="TreeGrafter"/>
</dbReference>
<accession>A0A9P8A6M7</accession>
<dbReference type="InterPro" id="IPR032675">
    <property type="entry name" value="LRR_dom_sf"/>
</dbReference>
<evidence type="ECO:0008006" key="4">
    <source>
        <dbReference type="Google" id="ProtNLM"/>
    </source>
</evidence>
<comment type="caution">
    <text evidence="2">The sequence shown here is derived from an EMBL/GenBank/DDBJ whole genome shotgun (WGS) entry which is preliminary data.</text>
</comment>
<dbReference type="SUPFAM" id="SSF52047">
    <property type="entry name" value="RNI-like"/>
    <property type="match status" value="2"/>
</dbReference>
<dbReference type="Gene3D" id="3.80.10.10">
    <property type="entry name" value="Ribonuclease Inhibitor"/>
    <property type="match status" value="1"/>
</dbReference>
<dbReference type="InterPro" id="IPR036047">
    <property type="entry name" value="F-box-like_dom_sf"/>
</dbReference>
<feature type="compositionally biased region" description="Low complexity" evidence="1">
    <location>
        <begin position="504"/>
        <end position="517"/>
    </location>
</feature>
<sequence length="666" mass="73701">MPALVCSASVSESWTAKGGDVKKRLFQQLLPGRRTIFDLPELCDLIARHLDTHTLTIVLRVCRQWYSNWIRHLWRRARVESGSGPSAAMVDAFPRLSHHIRQLEWIHLDDSTISLHFADLSKLNVESLLLSSWSVELDEGTLARFVRSSANRLSALQLHNMAQIRGDLLGVATSLPNLQHLYLTMADRDASRHHPRQRASHSPSLPSSAELDPASPSSGPLAVLDRVTSVSELAVTCADSLPALLDACPQLRTIELRGLSAPAHRTTAVANLGSELADSALRPTASPLTAMKHLTIINLHATTITGSTLSVLLARCPQLVKLDLGQTSPLYLSDLYLDPHLSMSTLSTLLLSDCHFLDGHGYKEIFKASPSLLVLETPKTNVDDSALAVLGHHCQQLIDLNLDGCLQITDQGIRDMLSPRPCTTKDRPQMTGVNVPPQGPYQNHHLQCLTVSNCTELTGQGIHHILMACAGLRNLEIQQPEIMPESLFPHTLETDEDDEQPNPSASATHTTHTTHTATPEEDGTTGITASVYPTATTETDNDDDDDIVLNSPPWACSSTLETLRIRNLNVINQGQTRFLNARLRELSQLKVLHIGGSQLELSVLNGLGHQLENLYIDDLAREVDLEDVRWLVDHTPNLTRLWCRQLIRHSEPWKLLRGARKHLKLW</sequence>
<dbReference type="EMBL" id="JAIFTL010000043">
    <property type="protein sequence ID" value="KAG9325337.1"/>
    <property type="molecule type" value="Genomic_DNA"/>
</dbReference>
<evidence type="ECO:0000313" key="3">
    <source>
        <dbReference type="Proteomes" id="UP000717515"/>
    </source>
</evidence>
<feature type="region of interest" description="Disordered" evidence="1">
    <location>
        <begin position="189"/>
        <end position="218"/>
    </location>
</feature>
<evidence type="ECO:0000256" key="1">
    <source>
        <dbReference type="SAM" id="MobiDB-lite"/>
    </source>
</evidence>
<dbReference type="Proteomes" id="UP000717515">
    <property type="component" value="Unassembled WGS sequence"/>
</dbReference>
<dbReference type="SUPFAM" id="SSF81383">
    <property type="entry name" value="F-box domain"/>
    <property type="match status" value="1"/>
</dbReference>
<evidence type="ECO:0000313" key="2">
    <source>
        <dbReference type="EMBL" id="KAG9325337.1"/>
    </source>
</evidence>
<protein>
    <recommendedName>
        <fullName evidence="4">RNI-like protein</fullName>
    </recommendedName>
</protein>
<feature type="region of interest" description="Disordered" evidence="1">
    <location>
        <begin position="492"/>
        <end position="527"/>
    </location>
</feature>
<reference evidence="2" key="1">
    <citation type="submission" date="2021-07" db="EMBL/GenBank/DDBJ databases">
        <title>Draft genome of Mortierella alpina, strain LL118, isolated from an aspen leaf litter sample.</title>
        <authorList>
            <person name="Yang S."/>
            <person name="Vinatzer B.A."/>
        </authorList>
    </citation>
    <scope>NUCLEOTIDE SEQUENCE</scope>
    <source>
        <strain evidence="2">LL118</strain>
    </source>
</reference>
<dbReference type="AlphaFoldDB" id="A0A9P8A6M7"/>
<proteinExistence type="predicted"/>
<name>A0A9P8A6M7_MORAP</name>
<organism evidence="2 3">
    <name type="scientific">Mortierella alpina</name>
    <name type="common">Oleaginous fungus</name>
    <name type="synonym">Mortierella renispora</name>
    <dbReference type="NCBI Taxonomy" id="64518"/>
    <lineage>
        <taxon>Eukaryota</taxon>
        <taxon>Fungi</taxon>
        <taxon>Fungi incertae sedis</taxon>
        <taxon>Mucoromycota</taxon>
        <taxon>Mortierellomycotina</taxon>
        <taxon>Mortierellomycetes</taxon>
        <taxon>Mortierellales</taxon>
        <taxon>Mortierellaceae</taxon>
        <taxon>Mortierella</taxon>
    </lineage>
</organism>
<dbReference type="GO" id="GO:0031146">
    <property type="term" value="P:SCF-dependent proteasomal ubiquitin-dependent protein catabolic process"/>
    <property type="evidence" value="ECO:0007669"/>
    <property type="project" value="TreeGrafter"/>
</dbReference>
<dbReference type="PANTHER" id="PTHR13318">
    <property type="entry name" value="PARTNER OF PAIRED, ISOFORM B-RELATED"/>
    <property type="match status" value="1"/>
</dbReference>